<dbReference type="EMBL" id="JAJTWU010000006">
    <property type="protein sequence ID" value="MCE4556142.1"/>
    <property type="molecule type" value="Genomic_DNA"/>
</dbReference>
<dbReference type="PANTHER" id="PTHR12277">
    <property type="entry name" value="ALPHA/BETA HYDROLASE DOMAIN-CONTAINING PROTEIN"/>
    <property type="match status" value="1"/>
</dbReference>
<organism evidence="2 3">
    <name type="scientific">Pelomonas cellulosilytica</name>
    <dbReference type="NCBI Taxonomy" id="2906762"/>
    <lineage>
        <taxon>Bacteria</taxon>
        <taxon>Pseudomonadati</taxon>
        <taxon>Pseudomonadota</taxon>
        <taxon>Betaproteobacteria</taxon>
        <taxon>Burkholderiales</taxon>
        <taxon>Sphaerotilaceae</taxon>
        <taxon>Roseateles</taxon>
    </lineage>
</organism>
<protein>
    <submittedName>
        <fullName evidence="2">Alpha/beta fold hydrolase</fullName>
    </submittedName>
</protein>
<evidence type="ECO:0000313" key="3">
    <source>
        <dbReference type="Proteomes" id="UP001200741"/>
    </source>
</evidence>
<evidence type="ECO:0000313" key="2">
    <source>
        <dbReference type="EMBL" id="MCE4556142.1"/>
    </source>
</evidence>
<dbReference type="InterPro" id="IPR022742">
    <property type="entry name" value="Hydrolase_4"/>
</dbReference>
<dbReference type="Proteomes" id="UP001200741">
    <property type="component" value="Unassembled WGS sequence"/>
</dbReference>
<reference evidence="2 3" key="1">
    <citation type="submission" date="2021-12" db="EMBL/GenBank/DDBJ databases">
        <title>Genome seq of P8.</title>
        <authorList>
            <person name="Seo T."/>
        </authorList>
    </citation>
    <scope>NUCLEOTIDE SEQUENCE [LARGE SCALE GENOMIC DNA]</scope>
    <source>
        <strain evidence="2 3">P8</strain>
    </source>
</reference>
<evidence type="ECO:0000259" key="1">
    <source>
        <dbReference type="Pfam" id="PF12146"/>
    </source>
</evidence>
<dbReference type="InterPro" id="IPR029058">
    <property type="entry name" value="AB_hydrolase_fold"/>
</dbReference>
<dbReference type="SUPFAM" id="SSF53474">
    <property type="entry name" value="alpha/beta-Hydrolases"/>
    <property type="match status" value="1"/>
</dbReference>
<dbReference type="Gene3D" id="3.40.50.1820">
    <property type="entry name" value="alpha/beta hydrolase"/>
    <property type="match status" value="1"/>
</dbReference>
<comment type="caution">
    <text evidence="2">The sequence shown here is derived from an EMBL/GenBank/DDBJ whole genome shotgun (WGS) entry which is preliminary data.</text>
</comment>
<proteinExistence type="predicted"/>
<keyword evidence="2" id="KW-0378">Hydrolase</keyword>
<dbReference type="RefSeq" id="WP_233373179.1">
    <property type="nucleotide sequence ID" value="NZ_JAJTWU010000006.1"/>
</dbReference>
<gene>
    <name evidence="2" type="ORF">LXT13_17240</name>
</gene>
<feature type="domain" description="Serine aminopeptidase S33" evidence="1">
    <location>
        <begin position="68"/>
        <end position="177"/>
    </location>
</feature>
<keyword evidence="3" id="KW-1185">Reference proteome</keyword>
<sequence>MNRLTLALATLTLGVAAASLLAGELLTRPARQAIGPPPDDLAGVEPVQLPDPLGQRISGWFVPGHPGEGAVLLLHGVRSNRLQMLDRARWLQREGLASLLIDLPSHGESTGERITFGRREAAAADAALTWLRARLPGERIGALGVSLGGATLTFAERQPELDALVLESVYPTIVDAVQDRLTTRLGPAGRWLAPLLLVQLPLRLDMNADQLRPLDAVGHIRAPLLIASGTEDRSTRWAETEQLFAMAPEPKTLWAVRGAGHVDLHAFRPTVYEATLGPWLHARLRKTPPAQGQEAAGKMPA</sequence>
<name>A0ABS8XTY1_9BURK</name>
<accession>A0ABS8XTY1</accession>
<dbReference type="Pfam" id="PF12146">
    <property type="entry name" value="Hydrolase_4"/>
    <property type="match status" value="1"/>
</dbReference>
<dbReference type="GO" id="GO:0016787">
    <property type="term" value="F:hydrolase activity"/>
    <property type="evidence" value="ECO:0007669"/>
    <property type="project" value="UniProtKB-KW"/>
</dbReference>